<accession>A0ABV9R819</accession>
<dbReference type="InterPro" id="IPR051200">
    <property type="entry name" value="Host-pathogen_enzymatic-act"/>
</dbReference>
<dbReference type="EMBL" id="JBHSJC010000002">
    <property type="protein sequence ID" value="MFC4830306.1"/>
    <property type="molecule type" value="Genomic_DNA"/>
</dbReference>
<dbReference type="Proteomes" id="UP001595960">
    <property type="component" value="Unassembled WGS sequence"/>
</dbReference>
<feature type="signal peptide" evidence="1">
    <location>
        <begin position="1"/>
        <end position="29"/>
    </location>
</feature>
<keyword evidence="3" id="KW-1185">Reference proteome</keyword>
<dbReference type="PANTHER" id="PTHR47197:SF3">
    <property type="entry name" value="DIHYDRO-HEME D1 DEHYDROGENASE"/>
    <property type="match status" value="1"/>
</dbReference>
<dbReference type="RefSeq" id="WP_204394358.1">
    <property type="nucleotide sequence ID" value="NZ_JAFBBW010000001.1"/>
</dbReference>
<name>A0ABV9R819_9MICO</name>
<dbReference type="InterPro" id="IPR015943">
    <property type="entry name" value="WD40/YVTN_repeat-like_dom_sf"/>
</dbReference>
<dbReference type="PANTHER" id="PTHR47197">
    <property type="entry name" value="PROTEIN NIRF"/>
    <property type="match status" value="1"/>
</dbReference>
<gene>
    <name evidence="2" type="ORF">ACFPER_16025</name>
</gene>
<evidence type="ECO:0000313" key="2">
    <source>
        <dbReference type="EMBL" id="MFC4830306.1"/>
    </source>
</evidence>
<comment type="caution">
    <text evidence="2">The sequence shown here is derived from an EMBL/GenBank/DDBJ whole genome shotgun (WGS) entry which is preliminary data.</text>
</comment>
<feature type="chain" id="PRO_5045770764" evidence="1">
    <location>
        <begin position="30"/>
        <end position="314"/>
    </location>
</feature>
<protein>
    <submittedName>
        <fullName evidence="2">SMP-30/gluconolactonase/LRE family protein</fullName>
    </submittedName>
</protein>
<dbReference type="Gene3D" id="2.130.10.10">
    <property type="entry name" value="YVTN repeat-like/Quinoprotein amine dehydrogenase"/>
    <property type="match status" value="2"/>
</dbReference>
<keyword evidence="1" id="KW-0732">Signal</keyword>
<reference evidence="3" key="1">
    <citation type="journal article" date="2019" name="Int. J. Syst. Evol. Microbiol.">
        <title>The Global Catalogue of Microorganisms (GCM) 10K type strain sequencing project: providing services to taxonomists for standard genome sequencing and annotation.</title>
        <authorList>
            <consortium name="The Broad Institute Genomics Platform"/>
            <consortium name="The Broad Institute Genome Sequencing Center for Infectious Disease"/>
            <person name="Wu L."/>
            <person name="Ma J."/>
        </authorList>
    </citation>
    <scope>NUCLEOTIDE SEQUENCE [LARGE SCALE GENOMIC DNA]</scope>
    <source>
        <strain evidence="3">CGMCC 1.12192</strain>
    </source>
</reference>
<evidence type="ECO:0000313" key="3">
    <source>
        <dbReference type="Proteomes" id="UP001595960"/>
    </source>
</evidence>
<organism evidence="2 3">
    <name type="scientific">Agromyces aurantiacus</name>
    <dbReference type="NCBI Taxonomy" id="165814"/>
    <lineage>
        <taxon>Bacteria</taxon>
        <taxon>Bacillati</taxon>
        <taxon>Actinomycetota</taxon>
        <taxon>Actinomycetes</taxon>
        <taxon>Micrococcales</taxon>
        <taxon>Microbacteriaceae</taxon>
        <taxon>Agromyces</taxon>
    </lineage>
</organism>
<dbReference type="SUPFAM" id="SSF63829">
    <property type="entry name" value="Calcium-dependent phosphotriesterase"/>
    <property type="match status" value="1"/>
</dbReference>
<proteinExistence type="predicted"/>
<sequence>MNARNVARALTTLALAGALAAAGSMPALAAPSGDHPGRLAESYPLPTGYQPEGIAIDARGTAYVGSLADGSIRGIDLRTGESELVSPAVGSPSVGLKVDRFDHLFVAGGPSGTARVVDTTSGEVLAEYALGAGFINDVAITTDSAWFTNSAAAELYRIPLGANGSLPEQSDVETLALGGDWQQQPGFNANGIAVTPDGSALLVVQSSTATLYRVDPTTGDATAVDLGGESLTFGDGLLTVGNRLYAVQNRLGIVSEFRLAPDGTSGTLLDRITSPLFDVPTTVAAYRDSLFLPNARFGTPDPANAAYDVIRVER</sequence>
<evidence type="ECO:0000256" key="1">
    <source>
        <dbReference type="SAM" id="SignalP"/>
    </source>
</evidence>